<evidence type="ECO:0000313" key="2">
    <source>
        <dbReference type="Proteomes" id="UP000244792"/>
    </source>
</evidence>
<accession>A0A2R4W2F2</accession>
<dbReference type="EMBL" id="CP020921">
    <property type="protein sequence ID" value="AWB10900.1"/>
    <property type="molecule type" value="Genomic_DNA"/>
</dbReference>
<dbReference type="KEGG" id="taci:TDSAC_1564"/>
<evidence type="ECO:0000313" key="1">
    <source>
        <dbReference type="EMBL" id="AWB10900.1"/>
    </source>
</evidence>
<dbReference type="InterPro" id="IPR003748">
    <property type="entry name" value="DUF169"/>
</dbReference>
<sequence length="262" mass="29775">MKNYSEIQDFLMKEFRFMHFPVAVKFIFKDEELQDFKKNVKDYYVPNKPLTFCQAEIGPRMKGITVLQEKEALGCSNAAYVFGWKGFDEAEVKSHLKYVRDMKQAEKFLLSKPRLEEGKLKAIVVSPLGKTYFDPDVVHFYCDNMQAYQLSVGWMALRDIHPMKPNVTMNSAACAGNVYVYNTKLASTHPACSGSYNAGKTERGETNVVIPGEDIKDLVSWFNERIEKYGSVSIVRPGDEFPGSDVCKNCPLIVFRKGEVAN</sequence>
<dbReference type="Proteomes" id="UP000244792">
    <property type="component" value="Chromosome"/>
</dbReference>
<gene>
    <name evidence="1" type="ORF">TDSAC_1564</name>
</gene>
<dbReference type="PANTHER" id="PTHR37954">
    <property type="entry name" value="BLL4979 PROTEIN"/>
    <property type="match status" value="1"/>
</dbReference>
<dbReference type="PANTHER" id="PTHR37954:SF3">
    <property type="entry name" value="DUF169 DOMAIN-CONTAINING PROTEIN"/>
    <property type="match status" value="1"/>
</dbReference>
<reference evidence="1 2" key="1">
    <citation type="submission" date="2017-04" db="EMBL/GenBank/DDBJ databases">
        <title>Genomic insights into metabolism of Thermodesulfobium acidiphilum.</title>
        <authorList>
            <person name="Toshchakov S.V."/>
            <person name="Frolov E.N."/>
            <person name="Kublanov I.V."/>
            <person name="Samarov N.I."/>
            <person name="Novikov A."/>
            <person name="Lebedinsky A.V."/>
            <person name="Bonch-Osmolovskaya E.A."/>
            <person name="Chernyh N.A."/>
        </authorList>
    </citation>
    <scope>NUCLEOTIDE SEQUENCE [LARGE SCALE GENOMIC DNA]</scope>
    <source>
        <strain evidence="1 2">3127-1</strain>
    </source>
</reference>
<proteinExistence type="predicted"/>
<dbReference type="RefSeq" id="WP_108309742.1">
    <property type="nucleotide sequence ID" value="NZ_CP020921.1"/>
</dbReference>
<keyword evidence="2" id="KW-1185">Reference proteome</keyword>
<dbReference type="OrthoDB" id="9777728at2"/>
<dbReference type="Pfam" id="PF02596">
    <property type="entry name" value="DUF169"/>
    <property type="match status" value="1"/>
</dbReference>
<dbReference type="AlphaFoldDB" id="A0A2R4W2F2"/>
<protein>
    <submittedName>
        <fullName evidence="1">Uncharacterized conserved protein, DUF169 family</fullName>
    </submittedName>
</protein>
<organism evidence="1 2">
    <name type="scientific">Thermodesulfobium acidiphilum</name>
    <dbReference type="NCBI Taxonomy" id="1794699"/>
    <lineage>
        <taxon>Bacteria</taxon>
        <taxon>Pseudomonadati</taxon>
        <taxon>Thermodesulfobiota</taxon>
        <taxon>Thermodesulfobiia</taxon>
        <taxon>Thermodesulfobiales</taxon>
        <taxon>Thermodesulfobiaceae</taxon>
        <taxon>Thermodesulfobium</taxon>
    </lineage>
</organism>
<name>A0A2R4W2F2_THEAF</name>